<evidence type="ECO:0000256" key="3">
    <source>
        <dbReference type="ARBA" id="ARBA00008343"/>
    </source>
</evidence>
<dbReference type="InterPro" id="IPR011257">
    <property type="entry name" value="DNA_glycosylase"/>
</dbReference>
<gene>
    <name evidence="15" type="ORF">SYNPS1DRAFT_18504</name>
</gene>
<dbReference type="SMART" id="SM00478">
    <property type="entry name" value="ENDO3c"/>
    <property type="match status" value="1"/>
</dbReference>
<dbReference type="AlphaFoldDB" id="A0A4P9YU18"/>
<dbReference type="GO" id="GO:0006285">
    <property type="term" value="P:base-excision repair, AP site formation"/>
    <property type="evidence" value="ECO:0007669"/>
    <property type="project" value="UniProtKB-ARBA"/>
</dbReference>
<comment type="cofactor">
    <cofactor evidence="2">
        <name>[4Fe-4S] cluster</name>
        <dbReference type="ChEBI" id="CHEBI:49883"/>
    </cofactor>
</comment>
<dbReference type="GO" id="GO:0006298">
    <property type="term" value="P:mismatch repair"/>
    <property type="evidence" value="ECO:0007669"/>
    <property type="project" value="TreeGrafter"/>
</dbReference>
<comment type="catalytic activity">
    <reaction evidence="1">
        <text>Hydrolyzes free adenine bases from 7,8-dihydro-8-oxoguanine:adenine mismatched double-stranded DNA, leaving an apurinic site.</text>
        <dbReference type="EC" id="3.2.2.31"/>
    </reaction>
</comment>
<evidence type="ECO:0000313" key="16">
    <source>
        <dbReference type="Proteomes" id="UP000278143"/>
    </source>
</evidence>
<keyword evidence="6" id="KW-0004">4Fe-4S</keyword>
<evidence type="ECO:0000256" key="7">
    <source>
        <dbReference type="ARBA" id="ARBA00022723"/>
    </source>
</evidence>
<dbReference type="GO" id="GO:0034039">
    <property type="term" value="F:8-oxo-7,8-dihydroguanine DNA N-glycosylase activity"/>
    <property type="evidence" value="ECO:0007669"/>
    <property type="project" value="TreeGrafter"/>
</dbReference>
<evidence type="ECO:0000256" key="12">
    <source>
        <dbReference type="ARBA" id="ARBA00023204"/>
    </source>
</evidence>
<dbReference type="OrthoDB" id="10248838at2759"/>
<reference evidence="16" key="1">
    <citation type="journal article" date="2018" name="Nat. Microbiol.">
        <title>Leveraging single-cell genomics to expand the fungal tree of life.</title>
        <authorList>
            <person name="Ahrendt S.R."/>
            <person name="Quandt C.A."/>
            <person name="Ciobanu D."/>
            <person name="Clum A."/>
            <person name="Salamov A."/>
            <person name="Andreopoulos B."/>
            <person name="Cheng J.F."/>
            <person name="Woyke T."/>
            <person name="Pelin A."/>
            <person name="Henrissat B."/>
            <person name="Reynolds N.K."/>
            <person name="Benny G.L."/>
            <person name="Smith M.E."/>
            <person name="James T.Y."/>
            <person name="Grigoriev I.V."/>
        </authorList>
    </citation>
    <scope>NUCLEOTIDE SEQUENCE [LARGE SCALE GENOMIC DNA]</scope>
    <source>
        <strain evidence="16">Benny S71-1</strain>
    </source>
</reference>
<protein>
    <recommendedName>
        <fullName evidence="5">Adenine DNA glycosylase</fullName>
        <ecNumber evidence="4">3.2.2.31</ecNumber>
    </recommendedName>
</protein>
<dbReference type="Pfam" id="PF10576">
    <property type="entry name" value="EndIII_4Fe-2S"/>
    <property type="match status" value="1"/>
</dbReference>
<dbReference type="InterPro" id="IPR023170">
    <property type="entry name" value="HhH_base_excis_C"/>
</dbReference>
<keyword evidence="13" id="KW-0326">Glycosidase</keyword>
<evidence type="ECO:0000256" key="8">
    <source>
        <dbReference type="ARBA" id="ARBA00022763"/>
    </source>
</evidence>
<dbReference type="Proteomes" id="UP000278143">
    <property type="component" value="Unassembled WGS sequence"/>
</dbReference>
<evidence type="ECO:0000256" key="4">
    <source>
        <dbReference type="ARBA" id="ARBA00012045"/>
    </source>
</evidence>
<evidence type="ECO:0000256" key="6">
    <source>
        <dbReference type="ARBA" id="ARBA00022485"/>
    </source>
</evidence>
<dbReference type="InterPro" id="IPR003651">
    <property type="entry name" value="Endonuclease3_FeS-loop_motif"/>
</dbReference>
<dbReference type="GO" id="GO:0000701">
    <property type="term" value="F:purine-specific mismatch base pair DNA N-glycosylase activity"/>
    <property type="evidence" value="ECO:0007669"/>
    <property type="project" value="UniProtKB-EC"/>
</dbReference>
<dbReference type="Pfam" id="PF00730">
    <property type="entry name" value="HhH-GPD"/>
    <property type="match status" value="1"/>
</dbReference>
<dbReference type="PROSITE" id="PS00764">
    <property type="entry name" value="ENDONUCLEASE_III_1"/>
    <property type="match status" value="1"/>
</dbReference>
<dbReference type="PANTHER" id="PTHR42944:SF1">
    <property type="entry name" value="ADENINE DNA GLYCOSYLASE"/>
    <property type="match status" value="1"/>
</dbReference>
<organism evidence="15 16">
    <name type="scientific">Syncephalis pseudoplumigaleata</name>
    <dbReference type="NCBI Taxonomy" id="1712513"/>
    <lineage>
        <taxon>Eukaryota</taxon>
        <taxon>Fungi</taxon>
        <taxon>Fungi incertae sedis</taxon>
        <taxon>Zoopagomycota</taxon>
        <taxon>Zoopagomycotina</taxon>
        <taxon>Zoopagomycetes</taxon>
        <taxon>Zoopagales</taxon>
        <taxon>Piptocephalidaceae</taxon>
        <taxon>Syncephalis</taxon>
    </lineage>
</organism>
<feature type="domain" description="HhH-GPD" evidence="14">
    <location>
        <begin position="1"/>
        <end position="150"/>
    </location>
</feature>
<dbReference type="SMART" id="SM00525">
    <property type="entry name" value="FES"/>
    <property type="match status" value="1"/>
</dbReference>
<keyword evidence="11" id="KW-0411">Iron-sulfur</keyword>
<feature type="non-terminal residue" evidence="15">
    <location>
        <position position="1"/>
    </location>
</feature>
<dbReference type="InterPro" id="IPR003265">
    <property type="entry name" value="HhH-GPD_domain"/>
</dbReference>
<dbReference type="GO" id="GO:0005634">
    <property type="term" value="C:nucleus"/>
    <property type="evidence" value="ECO:0007669"/>
    <property type="project" value="TreeGrafter"/>
</dbReference>
<evidence type="ECO:0000256" key="1">
    <source>
        <dbReference type="ARBA" id="ARBA00000843"/>
    </source>
</evidence>
<evidence type="ECO:0000256" key="9">
    <source>
        <dbReference type="ARBA" id="ARBA00022801"/>
    </source>
</evidence>
<dbReference type="EC" id="3.2.2.31" evidence="4"/>
<dbReference type="GO" id="GO:0032357">
    <property type="term" value="F:oxidized purine DNA binding"/>
    <property type="evidence" value="ECO:0007669"/>
    <property type="project" value="TreeGrafter"/>
</dbReference>
<dbReference type="GO" id="GO:0046872">
    <property type="term" value="F:metal ion binding"/>
    <property type="evidence" value="ECO:0007669"/>
    <property type="project" value="UniProtKB-KW"/>
</dbReference>
<dbReference type="InterPro" id="IPR044298">
    <property type="entry name" value="MIG/MutY"/>
</dbReference>
<keyword evidence="10" id="KW-0408">Iron</keyword>
<keyword evidence="16" id="KW-1185">Reference proteome</keyword>
<evidence type="ECO:0000256" key="13">
    <source>
        <dbReference type="ARBA" id="ARBA00023295"/>
    </source>
</evidence>
<sequence>TQVKTVIDYYRRWMERWPTVEALADADIEEVNKVWAGLGYYSRARRLHEAAKLIVRTYDGVLPMDVSLLEQKVPGIGRYTAGAIASIAYNQPAPIVDGNVQRVLARLRTIAGDVKVAATVELFWQLAGALVADCEFPGDFNQALMELGATVCTPVKPLCEACPLQARCRAYAEVSGGSSHSCQAFAHAASDDYGP</sequence>
<proteinExistence type="inferred from homology"/>
<name>A0A4P9YU18_9FUNG</name>
<keyword evidence="12" id="KW-0234">DNA repair</keyword>
<evidence type="ECO:0000256" key="11">
    <source>
        <dbReference type="ARBA" id="ARBA00023014"/>
    </source>
</evidence>
<dbReference type="PANTHER" id="PTHR42944">
    <property type="entry name" value="ADENINE DNA GLYCOSYLASE"/>
    <property type="match status" value="1"/>
</dbReference>
<dbReference type="Gene3D" id="1.10.1670.10">
    <property type="entry name" value="Helix-hairpin-Helix base-excision DNA repair enzymes (C-terminal)"/>
    <property type="match status" value="1"/>
</dbReference>
<evidence type="ECO:0000313" key="15">
    <source>
        <dbReference type="EMBL" id="RKP23503.1"/>
    </source>
</evidence>
<dbReference type="Gene3D" id="1.10.340.30">
    <property type="entry name" value="Hypothetical protein, domain 2"/>
    <property type="match status" value="1"/>
</dbReference>
<dbReference type="EMBL" id="KZ990924">
    <property type="protein sequence ID" value="RKP23503.1"/>
    <property type="molecule type" value="Genomic_DNA"/>
</dbReference>
<dbReference type="CDD" id="cd00056">
    <property type="entry name" value="ENDO3c"/>
    <property type="match status" value="1"/>
</dbReference>
<dbReference type="GO" id="GO:0035485">
    <property type="term" value="F:adenine/guanine mispair binding"/>
    <property type="evidence" value="ECO:0007669"/>
    <property type="project" value="TreeGrafter"/>
</dbReference>
<dbReference type="SUPFAM" id="SSF48150">
    <property type="entry name" value="DNA-glycosylase"/>
    <property type="match status" value="1"/>
</dbReference>
<evidence type="ECO:0000256" key="2">
    <source>
        <dbReference type="ARBA" id="ARBA00001966"/>
    </source>
</evidence>
<dbReference type="FunFam" id="1.10.1670.10:FF:000002">
    <property type="entry name" value="Adenine DNA glycosylase"/>
    <property type="match status" value="1"/>
</dbReference>
<dbReference type="InterPro" id="IPR004035">
    <property type="entry name" value="Endouclease-III_FeS-bd_BS"/>
</dbReference>
<comment type="similarity">
    <text evidence="3">Belongs to the Nth/MutY family.</text>
</comment>
<evidence type="ECO:0000259" key="14">
    <source>
        <dbReference type="SMART" id="SM00478"/>
    </source>
</evidence>
<accession>A0A4P9YU18</accession>
<keyword evidence="9" id="KW-0378">Hydrolase</keyword>
<evidence type="ECO:0000256" key="10">
    <source>
        <dbReference type="ARBA" id="ARBA00023004"/>
    </source>
</evidence>
<evidence type="ECO:0000256" key="5">
    <source>
        <dbReference type="ARBA" id="ARBA00022023"/>
    </source>
</evidence>
<dbReference type="GO" id="GO:0051539">
    <property type="term" value="F:4 iron, 4 sulfur cluster binding"/>
    <property type="evidence" value="ECO:0007669"/>
    <property type="project" value="UniProtKB-KW"/>
</dbReference>
<keyword evidence="8" id="KW-0227">DNA damage</keyword>
<keyword evidence="7" id="KW-0479">Metal-binding</keyword>